<accession>A0A395LP71</accession>
<gene>
    <name evidence="8" type="ORF">DL238_06685</name>
</gene>
<dbReference type="InterPro" id="IPR012910">
    <property type="entry name" value="Plug_dom"/>
</dbReference>
<dbReference type="Gene3D" id="2.40.170.20">
    <property type="entry name" value="TonB-dependent receptor, beta-barrel domain"/>
    <property type="match status" value="1"/>
</dbReference>
<dbReference type="Proteomes" id="UP000254101">
    <property type="component" value="Unassembled WGS sequence"/>
</dbReference>
<evidence type="ECO:0000256" key="1">
    <source>
        <dbReference type="ARBA" id="ARBA00004442"/>
    </source>
</evidence>
<sequence length="1134" mass="123354">MNDRGFGGFRTLLRVGVSSVALGGFVTGGAALAQDRPQTTDTEQAGEPEQGAEPTQVEENLIVVSGIRQSLANSQDIKRDADTVVDAITAEDIGALPDRSVTEALQRVPGIAINRFAGSNDPDHFSVEGSGVTVRGLNFVRSEFNGRTAFAAGVGGQALNFADVSPELLGSVIISKNATAEQIEGGLAGTVNLNTRKPFDKSGFRLGFSAEANYGDFRKEWTPTGSLLVSNTWDTEIGRFGVLASGSYSRIKSRADGLQIANYQTRDGQRVLAANADNLFVCRNPLPSQSDQQTLPPGGAACGNFGTPGADGFADYADYRVAPVGGQFRTQEFDRQRDAFAFSGQFESIDGRTLITAEYIRSHSTNEWGEYTYETAPDLGEYSTYPLGCQQNANGPRQTDNQGTFNPDDEQPPRAQCPVGGFEDWLYDENGLFQSGYIVDASNGWRGAVNNYDPTLGTGGSPYVPVGGSQYSLARRQVKDEVTNEDYSINLRSELTDKLTLSMDAQYATSKKENLDFSVFGSTFADSELDLTGDLPVVVPHAPQFLGYTWSAPSPELEAAAADDATYFGDPRFQFWRAAMDHAELSTGDQFALRADLDYEFEPDSFIRRAKVGARFQGRDQEVRYSTYNWGMLSEVWSGSRPINFADTPADQMTRYDFPNFFRGEVPGAPGAFYYGGDLIGDYDGTVDFLRSVQALTTQAGGSPTWNPLAERGGATPDGYLPTEIQTVDQDDYAVYGMLTFGSDTLLGDVRFSGNIGLRYVNTSLVSRGARGPGSRADLNIADPFSVRCAEREVADGPNAGQTVRPGGICLRGEAAYNALQEFVDGSFNYTQVRNDYDFLLPSLNLKFGLTDDLILRFAASKVITPPDNGLIRNYFTASLTPEGTFTGTAGNPLLSPASAKQFDVSLEWYFAAVGSLTLNGFYKEIDDFFYQEIREDTITNASGDTRDVTVRGPANFDGTGKVKGFEVAYQQTFDFLPAPLDGFGVQANYTYIDSEGLPNSFLNAGAVPEDSPIPPSGNLPLEQLSKHNYNIAGFYEKGPISLRAAYNWRSRFLLTAADVIFPYYSIFNEPTGQLDASVFFNLSDSIKVGVQGVNLLNEVTKTTQAYAGDPDALAPRSYFMNDRRFSFIVRGNF</sequence>
<feature type="region of interest" description="Disordered" evidence="5">
    <location>
        <begin position="32"/>
        <end position="57"/>
    </location>
</feature>
<dbReference type="OrthoDB" id="5476657at2"/>
<dbReference type="InterPro" id="IPR036942">
    <property type="entry name" value="Beta-barrel_TonB_sf"/>
</dbReference>
<feature type="compositionally biased region" description="Polar residues" evidence="5">
    <location>
        <begin position="389"/>
        <end position="405"/>
    </location>
</feature>
<proteinExistence type="inferred from homology"/>
<dbReference type="GO" id="GO:0009279">
    <property type="term" value="C:cell outer membrane"/>
    <property type="evidence" value="ECO:0007669"/>
    <property type="project" value="UniProtKB-SubCell"/>
</dbReference>
<evidence type="ECO:0000259" key="7">
    <source>
        <dbReference type="Pfam" id="PF07715"/>
    </source>
</evidence>
<keyword evidence="3" id="KW-0998">Cell outer membrane</keyword>
<dbReference type="SUPFAM" id="SSF56935">
    <property type="entry name" value="Porins"/>
    <property type="match status" value="1"/>
</dbReference>
<dbReference type="AlphaFoldDB" id="A0A395LP71"/>
<comment type="subcellular location">
    <subcellularLocation>
        <location evidence="1 4">Cell outer membrane</location>
    </subcellularLocation>
</comment>
<reference evidence="8 9" key="1">
    <citation type="submission" date="2018-07" db="EMBL/GenBank/DDBJ databases">
        <title>Erythrobacter nanhaiensis sp. nov., a novel member of the genus Erythrobacter isolated from the South China Sea.</title>
        <authorList>
            <person name="Chen X."/>
            <person name="Liu J."/>
        </authorList>
    </citation>
    <scope>NUCLEOTIDE SEQUENCE [LARGE SCALE GENOMIC DNA]</scope>
    <source>
        <strain evidence="8 9">S-5</strain>
    </source>
</reference>
<dbReference type="PANTHER" id="PTHR40980">
    <property type="entry name" value="PLUG DOMAIN-CONTAINING PROTEIN"/>
    <property type="match status" value="1"/>
</dbReference>
<keyword evidence="4" id="KW-0798">TonB box</keyword>
<feature type="region of interest" description="Disordered" evidence="5">
    <location>
        <begin position="388"/>
        <end position="414"/>
    </location>
</feature>
<keyword evidence="2 4" id="KW-0472">Membrane</keyword>
<evidence type="ECO:0000256" key="4">
    <source>
        <dbReference type="RuleBase" id="RU003357"/>
    </source>
</evidence>
<comment type="similarity">
    <text evidence="4">Belongs to the TonB-dependent receptor family.</text>
</comment>
<dbReference type="Gene3D" id="2.170.130.10">
    <property type="entry name" value="TonB-dependent receptor, plug domain"/>
    <property type="match status" value="1"/>
</dbReference>
<feature type="domain" description="TonB-dependent receptor-like beta-barrel" evidence="6">
    <location>
        <begin position="546"/>
        <end position="1096"/>
    </location>
</feature>
<dbReference type="EMBL" id="QRBB01000001">
    <property type="protein sequence ID" value="RDS77334.1"/>
    <property type="molecule type" value="Genomic_DNA"/>
</dbReference>
<keyword evidence="9" id="KW-1185">Reference proteome</keyword>
<organism evidence="8 9">
    <name type="scientific">Alteriqipengyuania lutimaris</name>
    <dbReference type="NCBI Taxonomy" id="1538146"/>
    <lineage>
        <taxon>Bacteria</taxon>
        <taxon>Pseudomonadati</taxon>
        <taxon>Pseudomonadota</taxon>
        <taxon>Alphaproteobacteria</taxon>
        <taxon>Sphingomonadales</taxon>
        <taxon>Erythrobacteraceae</taxon>
        <taxon>Alteriqipengyuania</taxon>
    </lineage>
</organism>
<evidence type="ECO:0000259" key="6">
    <source>
        <dbReference type="Pfam" id="PF00593"/>
    </source>
</evidence>
<evidence type="ECO:0000256" key="5">
    <source>
        <dbReference type="SAM" id="MobiDB-lite"/>
    </source>
</evidence>
<dbReference type="InterPro" id="IPR010104">
    <property type="entry name" value="TonB_rcpt_bac"/>
</dbReference>
<evidence type="ECO:0000313" key="9">
    <source>
        <dbReference type="Proteomes" id="UP000254101"/>
    </source>
</evidence>
<evidence type="ECO:0000313" key="8">
    <source>
        <dbReference type="EMBL" id="RDS77334.1"/>
    </source>
</evidence>
<dbReference type="InterPro" id="IPR000531">
    <property type="entry name" value="Beta-barrel_TonB"/>
</dbReference>
<comment type="caution">
    <text evidence="8">The sequence shown here is derived from an EMBL/GenBank/DDBJ whole genome shotgun (WGS) entry which is preliminary data.</text>
</comment>
<evidence type="ECO:0000256" key="2">
    <source>
        <dbReference type="ARBA" id="ARBA00023136"/>
    </source>
</evidence>
<dbReference type="InterPro" id="IPR037066">
    <property type="entry name" value="Plug_dom_sf"/>
</dbReference>
<dbReference type="PANTHER" id="PTHR40980:SF3">
    <property type="entry name" value="TONB-DEPENDENT RECEPTOR-LIKE BETA-BARREL DOMAIN-CONTAINING PROTEIN"/>
    <property type="match status" value="1"/>
</dbReference>
<dbReference type="Pfam" id="PF07715">
    <property type="entry name" value="Plug"/>
    <property type="match status" value="1"/>
</dbReference>
<feature type="domain" description="TonB-dependent receptor plug" evidence="7">
    <location>
        <begin position="78"/>
        <end position="189"/>
    </location>
</feature>
<name>A0A395LP71_9SPHN</name>
<protein>
    <submittedName>
        <fullName evidence="8">TonB-dependent receptor</fullName>
    </submittedName>
</protein>
<dbReference type="Pfam" id="PF00593">
    <property type="entry name" value="TonB_dep_Rec_b-barrel"/>
    <property type="match status" value="1"/>
</dbReference>
<dbReference type="NCBIfam" id="TIGR01782">
    <property type="entry name" value="TonB-Xanth-Caul"/>
    <property type="match status" value="1"/>
</dbReference>
<keyword evidence="8" id="KW-0675">Receptor</keyword>
<evidence type="ECO:0000256" key="3">
    <source>
        <dbReference type="ARBA" id="ARBA00023237"/>
    </source>
</evidence>